<gene>
    <name evidence="1" type="ORF">PV666_46950</name>
</gene>
<dbReference type="RefSeq" id="WP_319167461.1">
    <property type="nucleotide sequence ID" value="NZ_CP122370.1"/>
</dbReference>
<protein>
    <submittedName>
        <fullName evidence="1">Uncharacterized protein</fullName>
    </submittedName>
</protein>
<comment type="caution">
    <text evidence="1">The sequence shown here is derived from an EMBL/GenBank/DDBJ whole genome shotgun (WGS) entry which is preliminary data.</text>
</comment>
<accession>A0ABU4MB50</accession>
<proteinExistence type="predicted"/>
<dbReference type="Proteomes" id="UP001272987">
    <property type="component" value="Unassembled WGS sequence"/>
</dbReference>
<reference evidence="1 2" key="1">
    <citation type="journal article" date="2023" name="Microb. Genom.">
        <title>Mesoterricola silvestris gen. nov., sp. nov., Mesoterricola sediminis sp. nov., Geothrix oryzae sp. nov., Geothrix edaphica sp. nov., Geothrix rubra sp. nov., and Geothrix limicola sp. nov., six novel members of Acidobacteriota isolated from soils.</title>
        <authorList>
            <person name="Weisberg A.J."/>
            <person name="Pearce E."/>
            <person name="Kramer C.G."/>
            <person name="Chang J.H."/>
            <person name="Clarke C.R."/>
        </authorList>
    </citation>
    <scope>NUCLEOTIDE SEQUENCE [LARGE SCALE GENOMIC DNA]</scope>
    <source>
        <strain evidence="1 2">NB05-1H</strain>
    </source>
</reference>
<name>A0ABU4MB50_9ACTN</name>
<sequence>MTVGRHNIQALNDGADFPAPFDASAGDLGRVIEKLATLAPELTAPVVTEELRLAQYRRVASFGAWLTEAAEDLEKALATELDRRNGASR</sequence>
<dbReference type="EMBL" id="JARAWP010000046">
    <property type="protein sequence ID" value="MDX3025354.1"/>
    <property type="molecule type" value="Genomic_DNA"/>
</dbReference>
<keyword evidence="2" id="KW-1185">Reference proteome</keyword>
<organism evidence="1 2">
    <name type="scientific">Streptomyces acidiscabies</name>
    <dbReference type="NCBI Taxonomy" id="42234"/>
    <lineage>
        <taxon>Bacteria</taxon>
        <taxon>Bacillati</taxon>
        <taxon>Actinomycetota</taxon>
        <taxon>Actinomycetes</taxon>
        <taxon>Kitasatosporales</taxon>
        <taxon>Streptomycetaceae</taxon>
        <taxon>Streptomyces</taxon>
    </lineage>
</organism>
<evidence type="ECO:0000313" key="2">
    <source>
        <dbReference type="Proteomes" id="UP001272987"/>
    </source>
</evidence>
<evidence type="ECO:0000313" key="1">
    <source>
        <dbReference type="EMBL" id="MDX3025354.1"/>
    </source>
</evidence>